<comment type="catalytic activity">
    <reaction evidence="1 10">
        <text>(6R)-NADHX = (6S)-NADHX</text>
        <dbReference type="Rhea" id="RHEA:32215"/>
        <dbReference type="ChEBI" id="CHEBI:64074"/>
        <dbReference type="ChEBI" id="CHEBI:64075"/>
        <dbReference type="EC" id="5.1.99.6"/>
    </reaction>
</comment>
<comment type="similarity">
    <text evidence="10">Belongs to the NnrE/AIBP family.</text>
</comment>
<keyword evidence="4 10" id="KW-0479">Metal-binding</keyword>
<comment type="cofactor">
    <cofactor evidence="10">
        <name>K(+)</name>
        <dbReference type="ChEBI" id="CHEBI:29103"/>
    </cofactor>
    <text evidence="10">Binds 1 potassium ion per subunit.</text>
</comment>
<dbReference type="GO" id="GO:0000166">
    <property type="term" value="F:nucleotide binding"/>
    <property type="evidence" value="ECO:0007669"/>
    <property type="project" value="UniProtKB-KW"/>
</dbReference>
<dbReference type="Pfam" id="PF03853">
    <property type="entry name" value="YjeF_N"/>
    <property type="match status" value="1"/>
</dbReference>
<dbReference type="RefSeq" id="WP_091478643.1">
    <property type="nucleotide sequence ID" value="NZ_BJYC01000003.1"/>
</dbReference>
<keyword evidence="7 10" id="KW-0630">Potassium</keyword>
<evidence type="ECO:0000256" key="4">
    <source>
        <dbReference type="ARBA" id="ARBA00022723"/>
    </source>
</evidence>
<evidence type="ECO:0000256" key="2">
    <source>
        <dbReference type="ARBA" id="ARBA00000909"/>
    </source>
</evidence>
<dbReference type="GO" id="GO:0046872">
    <property type="term" value="F:metal ion binding"/>
    <property type="evidence" value="ECO:0007669"/>
    <property type="project" value="UniProtKB-KW"/>
</dbReference>
<dbReference type="NCBIfam" id="TIGR00197">
    <property type="entry name" value="yjeF_nterm"/>
    <property type="match status" value="1"/>
</dbReference>
<feature type="binding site" evidence="10">
    <location>
        <position position="58"/>
    </location>
    <ligand>
        <name>K(+)</name>
        <dbReference type="ChEBI" id="CHEBI:29103"/>
    </ligand>
</feature>
<evidence type="ECO:0000313" key="12">
    <source>
        <dbReference type="EMBL" id="SEK32449.1"/>
    </source>
</evidence>
<keyword evidence="6 10" id="KW-0521">NADP</keyword>
<evidence type="ECO:0000313" key="13">
    <source>
        <dbReference type="Proteomes" id="UP000199081"/>
    </source>
</evidence>
<feature type="domain" description="YjeF N-terminal" evidence="11">
    <location>
        <begin position="10"/>
        <end position="213"/>
    </location>
</feature>
<sequence>MKKGLSAKQIKAIDQYMIESIGMPSLVLMERAALATVDAILKDFEFNSALILCGTGNNGGDGVAVGRLLHQAGKAVTITLVGDPEHASEETTAQLKMVRNLNVRCINSLEDSWPDDSDTLIVDALFGIGLDREVEDPYLEVIRRVNNGTFRTVSIDVPSGLSADTGSVFGDAIKADKTYSIGFWKNGFSNEESGTYTGEIRLLDIGYPSLSELTRIIDQEENNGEQI</sequence>
<keyword evidence="13" id="KW-1185">Reference proteome</keyword>
<dbReference type="EMBL" id="FNZU01000002">
    <property type="protein sequence ID" value="SEK32449.1"/>
    <property type="molecule type" value="Genomic_DNA"/>
</dbReference>
<reference evidence="13" key="1">
    <citation type="submission" date="2016-10" db="EMBL/GenBank/DDBJ databases">
        <authorList>
            <person name="Varghese N."/>
            <person name="Submissions S."/>
        </authorList>
    </citation>
    <scope>NUCLEOTIDE SEQUENCE [LARGE SCALE GENOMIC DNA]</scope>
    <source>
        <strain evidence="13">DSM 19183</strain>
    </source>
</reference>
<keyword evidence="8 10" id="KW-0520">NAD</keyword>
<feature type="binding site" evidence="10">
    <location>
        <position position="156"/>
    </location>
    <ligand>
        <name>(6S)-NADPHX</name>
        <dbReference type="ChEBI" id="CHEBI:64076"/>
    </ligand>
</feature>
<evidence type="ECO:0000256" key="8">
    <source>
        <dbReference type="ARBA" id="ARBA00023027"/>
    </source>
</evidence>
<dbReference type="PANTHER" id="PTHR13232">
    <property type="entry name" value="NAD(P)H-HYDRATE EPIMERASE"/>
    <property type="match status" value="1"/>
</dbReference>
<dbReference type="InterPro" id="IPR036652">
    <property type="entry name" value="YjeF_N_dom_sf"/>
</dbReference>
<protein>
    <recommendedName>
        <fullName evidence="3 10">NAD(P)H-hydrate epimerase</fullName>
        <ecNumber evidence="3 10">5.1.99.6</ecNumber>
    </recommendedName>
    <alternativeName>
        <fullName evidence="10">NAD(P)HX epimerase</fullName>
    </alternativeName>
</protein>
<evidence type="ECO:0000256" key="10">
    <source>
        <dbReference type="HAMAP-Rule" id="MF_01966"/>
    </source>
</evidence>
<dbReference type="InterPro" id="IPR032976">
    <property type="entry name" value="YJEFN_prot_NAXE-like"/>
</dbReference>
<dbReference type="PANTHER" id="PTHR13232:SF10">
    <property type="entry name" value="NAD(P)H-HYDRATE EPIMERASE"/>
    <property type="match status" value="1"/>
</dbReference>
<evidence type="ECO:0000259" key="11">
    <source>
        <dbReference type="PROSITE" id="PS51385"/>
    </source>
</evidence>
<accession>A0A1H7G2N9</accession>
<evidence type="ECO:0000256" key="5">
    <source>
        <dbReference type="ARBA" id="ARBA00022741"/>
    </source>
</evidence>
<dbReference type="PROSITE" id="PS51385">
    <property type="entry name" value="YJEF_N"/>
    <property type="match status" value="1"/>
</dbReference>
<dbReference type="AlphaFoldDB" id="A0A1H7G2N9"/>
<gene>
    <name evidence="10" type="primary">nnrE</name>
    <name evidence="12" type="ORF">SAMN04488099_10240</name>
</gene>
<comment type="function">
    <text evidence="10">Catalyzes the epimerization of the S- and R-forms of NAD(P)HX, a damaged form of NAD(P)H that is a result of enzymatic or heat-dependent hydration. This is a prerequisite for the S-specific NAD(P)H-hydrate dehydratase to allow the repair of both epimers of NAD(P)HX.</text>
</comment>
<dbReference type="STRING" id="426702.SAMN04488099_10240"/>
<comment type="catalytic activity">
    <reaction evidence="2 10">
        <text>(6R)-NADPHX = (6S)-NADPHX</text>
        <dbReference type="Rhea" id="RHEA:32227"/>
        <dbReference type="ChEBI" id="CHEBI:64076"/>
        <dbReference type="ChEBI" id="CHEBI:64077"/>
        <dbReference type="EC" id="5.1.99.6"/>
    </reaction>
</comment>
<proteinExistence type="inferred from homology"/>
<dbReference type="EC" id="5.1.99.6" evidence="3 10"/>
<feature type="binding site" evidence="10">
    <location>
        <position position="159"/>
    </location>
    <ligand>
        <name>K(+)</name>
        <dbReference type="ChEBI" id="CHEBI:29103"/>
    </ligand>
</feature>
<name>A0A1H7G2N9_9LACT</name>
<feature type="binding site" evidence="10">
    <location>
        <begin position="127"/>
        <end position="133"/>
    </location>
    <ligand>
        <name>(6S)-NADPHX</name>
        <dbReference type="ChEBI" id="CHEBI:64076"/>
    </ligand>
</feature>
<dbReference type="InterPro" id="IPR004443">
    <property type="entry name" value="YjeF_N_dom"/>
</dbReference>
<evidence type="ECO:0000256" key="7">
    <source>
        <dbReference type="ARBA" id="ARBA00022958"/>
    </source>
</evidence>
<dbReference type="OrthoDB" id="9806925at2"/>
<dbReference type="GO" id="GO:0052856">
    <property type="term" value="F:NAD(P)HX epimerase activity"/>
    <property type="evidence" value="ECO:0007669"/>
    <property type="project" value="UniProtKB-UniRule"/>
</dbReference>
<evidence type="ECO:0000256" key="9">
    <source>
        <dbReference type="ARBA" id="ARBA00023235"/>
    </source>
</evidence>
<keyword evidence="5 10" id="KW-0547">Nucleotide-binding</keyword>
<evidence type="ECO:0000256" key="6">
    <source>
        <dbReference type="ARBA" id="ARBA00022857"/>
    </source>
</evidence>
<dbReference type="HAMAP" id="MF_01966">
    <property type="entry name" value="NADHX_epimerase"/>
    <property type="match status" value="1"/>
</dbReference>
<feature type="binding site" evidence="10">
    <location>
        <position position="138"/>
    </location>
    <ligand>
        <name>(6S)-NADPHX</name>
        <dbReference type="ChEBI" id="CHEBI:64076"/>
    </ligand>
</feature>
<evidence type="ECO:0000256" key="1">
    <source>
        <dbReference type="ARBA" id="ARBA00000013"/>
    </source>
</evidence>
<feature type="binding site" evidence="10">
    <location>
        <position position="123"/>
    </location>
    <ligand>
        <name>K(+)</name>
        <dbReference type="ChEBI" id="CHEBI:29103"/>
    </ligand>
</feature>
<dbReference type="Proteomes" id="UP000199081">
    <property type="component" value="Unassembled WGS sequence"/>
</dbReference>
<dbReference type="SUPFAM" id="SSF64153">
    <property type="entry name" value="YjeF N-terminal domain-like"/>
    <property type="match status" value="1"/>
</dbReference>
<feature type="binding site" evidence="10">
    <location>
        <begin position="57"/>
        <end position="61"/>
    </location>
    <ligand>
        <name>(6S)-NADPHX</name>
        <dbReference type="ChEBI" id="CHEBI:64076"/>
    </ligand>
</feature>
<evidence type="ECO:0000256" key="3">
    <source>
        <dbReference type="ARBA" id="ARBA00012228"/>
    </source>
</evidence>
<keyword evidence="9 10" id="KW-0413">Isomerase</keyword>
<organism evidence="12 13">
    <name type="scientific">Alkalibacterium pelagium</name>
    <dbReference type="NCBI Taxonomy" id="426702"/>
    <lineage>
        <taxon>Bacteria</taxon>
        <taxon>Bacillati</taxon>
        <taxon>Bacillota</taxon>
        <taxon>Bacilli</taxon>
        <taxon>Lactobacillales</taxon>
        <taxon>Carnobacteriaceae</taxon>
        <taxon>Alkalibacterium</taxon>
    </lineage>
</organism>
<dbReference type="Gene3D" id="3.40.50.10260">
    <property type="entry name" value="YjeF N-terminal domain"/>
    <property type="match status" value="1"/>
</dbReference>